<organism evidence="2 3">
    <name type="scientific">Antiquaquibacter soli</name>
    <dbReference type="NCBI Taxonomy" id="3064523"/>
    <lineage>
        <taxon>Bacteria</taxon>
        <taxon>Bacillati</taxon>
        <taxon>Actinomycetota</taxon>
        <taxon>Actinomycetes</taxon>
        <taxon>Micrococcales</taxon>
        <taxon>Microbacteriaceae</taxon>
        <taxon>Antiquaquibacter</taxon>
    </lineage>
</organism>
<feature type="transmembrane region" description="Helical" evidence="1">
    <location>
        <begin position="450"/>
        <end position="473"/>
    </location>
</feature>
<accession>A0ABT9BK37</accession>
<feature type="transmembrane region" description="Helical" evidence="1">
    <location>
        <begin position="374"/>
        <end position="396"/>
    </location>
</feature>
<keyword evidence="3" id="KW-1185">Reference proteome</keyword>
<sequence>MVAQLLRLKLALVAGSFRRRPLAVAGMVVGLLYAVALAVLAVVGFVALRSESADIARVLVVVAGGAVLVGFLLVPLSFGADDVLDPRRFALFGIPTSRLYAGLGIASLVSIPSAFLVVLSFAQIVTWSRDGLATVLAVVAAPVIVATGVLLSRVASAVSSFALATRRWRDVTSTALVVLLALLAPGTAILATLDWESHSLPILRRIAAVVTWTPFGAPWAVPADAANGRADEAFAKLAIAVGFLVVLAVAWRLLVGLSLSSQRREASRRRYTRLGWFDRMPDSAFGVVAARSLSYWSRDPRYVFSLAAIPLIPLLIVPLWVAGVPAEVIAWLPVPLMCLFLGWLVHNDVAQDSTAFWLHLSSSTSGLADRWGRLVPGLLLGVPLAAVGSTVTVALIDAWSLLPALIGLSLGSLLVALGVSSVASAGYPYPAVRPGDSPFAQPQAAGATGSVVQAVSVLAILLVLSPVVWLIALAAQDPALYWAAAWAGVGVGVVAIVGGTAWGGRIMDRHSPELLEFTLQN</sequence>
<protein>
    <recommendedName>
        <fullName evidence="4">ABC-2 type transport system permease protein</fullName>
    </recommendedName>
</protein>
<dbReference type="RefSeq" id="WP_305001798.1">
    <property type="nucleotide sequence ID" value="NZ_JAUQUB010000001.1"/>
</dbReference>
<name>A0ABT9BK37_9MICO</name>
<keyword evidence="1" id="KW-0812">Transmembrane</keyword>
<feature type="transmembrane region" description="Helical" evidence="1">
    <location>
        <begin position="479"/>
        <end position="502"/>
    </location>
</feature>
<reference evidence="2 3" key="1">
    <citation type="submission" date="2023-07" db="EMBL/GenBank/DDBJ databases">
        <title>Protaetiibacter sp. nov WY-16 isolated from soil.</title>
        <authorList>
            <person name="Liu B."/>
            <person name="Wan Y."/>
        </authorList>
    </citation>
    <scope>NUCLEOTIDE SEQUENCE [LARGE SCALE GENOMIC DNA]</scope>
    <source>
        <strain evidence="2 3">WY-16</strain>
    </source>
</reference>
<feature type="transmembrane region" description="Helical" evidence="1">
    <location>
        <begin position="171"/>
        <end position="190"/>
    </location>
</feature>
<feature type="transmembrane region" description="Helical" evidence="1">
    <location>
        <begin position="22"/>
        <end position="46"/>
    </location>
</feature>
<keyword evidence="1" id="KW-0472">Membrane</keyword>
<feature type="transmembrane region" description="Helical" evidence="1">
    <location>
        <begin position="302"/>
        <end position="322"/>
    </location>
</feature>
<feature type="transmembrane region" description="Helical" evidence="1">
    <location>
        <begin position="328"/>
        <end position="345"/>
    </location>
</feature>
<feature type="transmembrane region" description="Helical" evidence="1">
    <location>
        <begin position="202"/>
        <end position="221"/>
    </location>
</feature>
<keyword evidence="1" id="KW-1133">Transmembrane helix</keyword>
<feature type="transmembrane region" description="Helical" evidence="1">
    <location>
        <begin position="58"/>
        <end position="79"/>
    </location>
</feature>
<feature type="transmembrane region" description="Helical" evidence="1">
    <location>
        <begin position="402"/>
        <end position="429"/>
    </location>
</feature>
<gene>
    <name evidence="2" type="ORF">Q5716_04015</name>
</gene>
<dbReference type="Proteomes" id="UP001241072">
    <property type="component" value="Unassembled WGS sequence"/>
</dbReference>
<dbReference type="EMBL" id="JAUQUB010000001">
    <property type="protein sequence ID" value="MDO7881388.1"/>
    <property type="molecule type" value="Genomic_DNA"/>
</dbReference>
<evidence type="ECO:0008006" key="4">
    <source>
        <dbReference type="Google" id="ProtNLM"/>
    </source>
</evidence>
<evidence type="ECO:0000256" key="1">
    <source>
        <dbReference type="SAM" id="Phobius"/>
    </source>
</evidence>
<comment type="caution">
    <text evidence="2">The sequence shown here is derived from an EMBL/GenBank/DDBJ whole genome shotgun (WGS) entry which is preliminary data.</text>
</comment>
<feature type="transmembrane region" description="Helical" evidence="1">
    <location>
        <begin position="131"/>
        <end position="151"/>
    </location>
</feature>
<proteinExistence type="predicted"/>
<feature type="transmembrane region" description="Helical" evidence="1">
    <location>
        <begin position="233"/>
        <end position="254"/>
    </location>
</feature>
<evidence type="ECO:0000313" key="2">
    <source>
        <dbReference type="EMBL" id="MDO7881388.1"/>
    </source>
</evidence>
<feature type="transmembrane region" description="Helical" evidence="1">
    <location>
        <begin position="99"/>
        <end position="119"/>
    </location>
</feature>
<evidence type="ECO:0000313" key="3">
    <source>
        <dbReference type="Proteomes" id="UP001241072"/>
    </source>
</evidence>